<evidence type="ECO:0000313" key="2">
    <source>
        <dbReference type="Proteomes" id="UP001501456"/>
    </source>
</evidence>
<sequence>MKHFFIVNIACFFFCFTFSQNTVTPKLATINKCENPKIKRKTYNKIKEPIDSILIIPQFSMVHFGYDIGVYNKRTQHIINNLDSISHRVAKQIIIKSKFDKKATRNDVHYVSRIIGDIGHNYFKSTRNFPEQLTQLNQHRYQATIYSQFFINFHNTNKDHGFLGLLVFDKKEKKTIYFDKLKIDNCDIRNYDSYEKIILKLYKKLYKKLN</sequence>
<protein>
    <submittedName>
        <fullName evidence="1">Uncharacterized protein</fullName>
    </submittedName>
</protein>
<keyword evidence="2" id="KW-1185">Reference proteome</keyword>
<evidence type="ECO:0000313" key="1">
    <source>
        <dbReference type="EMBL" id="GAA3792292.1"/>
    </source>
</evidence>
<dbReference type="RefSeq" id="WP_344731037.1">
    <property type="nucleotide sequence ID" value="NZ_BAABBI010000007.1"/>
</dbReference>
<name>A0ABP7HEE4_9FLAO</name>
<accession>A0ABP7HEE4</accession>
<organism evidence="1 2">
    <name type="scientific">Corallibacter vietnamensis</name>
    <dbReference type="NCBI Taxonomy" id="904130"/>
    <lineage>
        <taxon>Bacteria</taxon>
        <taxon>Pseudomonadati</taxon>
        <taxon>Bacteroidota</taxon>
        <taxon>Flavobacteriia</taxon>
        <taxon>Flavobacteriales</taxon>
        <taxon>Flavobacteriaceae</taxon>
        <taxon>Corallibacter</taxon>
    </lineage>
</organism>
<reference evidence="2" key="1">
    <citation type="journal article" date="2019" name="Int. J. Syst. Evol. Microbiol.">
        <title>The Global Catalogue of Microorganisms (GCM) 10K type strain sequencing project: providing services to taxonomists for standard genome sequencing and annotation.</title>
        <authorList>
            <consortium name="The Broad Institute Genomics Platform"/>
            <consortium name="The Broad Institute Genome Sequencing Center for Infectious Disease"/>
            <person name="Wu L."/>
            <person name="Ma J."/>
        </authorList>
    </citation>
    <scope>NUCLEOTIDE SEQUENCE [LARGE SCALE GENOMIC DNA]</scope>
    <source>
        <strain evidence="2">JCM 17525</strain>
    </source>
</reference>
<dbReference type="Proteomes" id="UP001501456">
    <property type="component" value="Unassembled WGS sequence"/>
</dbReference>
<dbReference type="EMBL" id="BAABBI010000007">
    <property type="protein sequence ID" value="GAA3792292.1"/>
    <property type="molecule type" value="Genomic_DNA"/>
</dbReference>
<comment type="caution">
    <text evidence="1">The sequence shown here is derived from an EMBL/GenBank/DDBJ whole genome shotgun (WGS) entry which is preliminary data.</text>
</comment>
<proteinExistence type="predicted"/>
<gene>
    <name evidence="1" type="ORF">GCM10022271_25860</name>
</gene>